<evidence type="ECO:0000256" key="2">
    <source>
        <dbReference type="ARBA" id="ARBA00023015"/>
    </source>
</evidence>
<gene>
    <name evidence="9" type="primary">rpoE_5</name>
    <name evidence="9" type="ORF">Pla110_38750</name>
</gene>
<comment type="similarity">
    <text evidence="1 6">Belongs to the sigma-70 factor family. ECF subfamily.</text>
</comment>
<dbReference type="InterPro" id="IPR013324">
    <property type="entry name" value="RNA_pol_sigma_r3/r4-like"/>
</dbReference>
<dbReference type="SUPFAM" id="SSF88659">
    <property type="entry name" value="Sigma3 and sigma4 domains of RNA polymerase sigma factors"/>
    <property type="match status" value="1"/>
</dbReference>
<dbReference type="InterPro" id="IPR000838">
    <property type="entry name" value="RNA_pol_sigma70_ECF_CS"/>
</dbReference>
<dbReference type="PANTHER" id="PTHR43133">
    <property type="entry name" value="RNA POLYMERASE ECF-TYPE SIGMA FACTO"/>
    <property type="match status" value="1"/>
</dbReference>
<evidence type="ECO:0000313" key="10">
    <source>
        <dbReference type="Proteomes" id="UP000317178"/>
    </source>
</evidence>
<dbReference type="Pfam" id="PF08281">
    <property type="entry name" value="Sigma70_r4_2"/>
    <property type="match status" value="1"/>
</dbReference>
<evidence type="ECO:0000256" key="5">
    <source>
        <dbReference type="ARBA" id="ARBA00023163"/>
    </source>
</evidence>
<feature type="domain" description="RNA polymerase sigma factor 70 region 4 type 2" evidence="8">
    <location>
        <begin position="143"/>
        <end position="195"/>
    </location>
</feature>
<evidence type="ECO:0000256" key="4">
    <source>
        <dbReference type="ARBA" id="ARBA00023125"/>
    </source>
</evidence>
<proteinExistence type="inferred from homology"/>
<evidence type="ECO:0000313" key="9">
    <source>
        <dbReference type="EMBL" id="QDU82120.1"/>
    </source>
</evidence>
<dbReference type="Proteomes" id="UP000317178">
    <property type="component" value="Chromosome"/>
</dbReference>
<dbReference type="InterPro" id="IPR013249">
    <property type="entry name" value="RNA_pol_sigma70_r4_t2"/>
</dbReference>
<dbReference type="InterPro" id="IPR007627">
    <property type="entry name" value="RNA_pol_sigma70_r2"/>
</dbReference>
<sequence>MVTTSSLDLKYLKDPDVRLMLRVRDGDEKAFSQLVENYQDRIVGIFSHILADHEAAEDLAQEVFLRVYRTRRGYLPTAKFSTYIFHITNNLASNTRRKKGRRKEVAMPGGKSTVFGVRPEEELAVEKSALMPARQVTREELRGQVRESLESLSDREKTAILFHKFEGMSYLDIAAAMDMTEPAVKSLLARTREKLRVILEPLIR</sequence>
<dbReference type="Pfam" id="PF04542">
    <property type="entry name" value="Sigma70_r2"/>
    <property type="match status" value="1"/>
</dbReference>
<dbReference type="Gene3D" id="1.10.1740.10">
    <property type="match status" value="1"/>
</dbReference>
<dbReference type="CDD" id="cd06171">
    <property type="entry name" value="Sigma70_r4"/>
    <property type="match status" value="1"/>
</dbReference>
<dbReference type="AlphaFoldDB" id="A0A518CSC5"/>
<dbReference type="InterPro" id="IPR036388">
    <property type="entry name" value="WH-like_DNA-bd_sf"/>
</dbReference>
<reference evidence="9 10" key="1">
    <citation type="submission" date="2019-02" db="EMBL/GenBank/DDBJ databases">
        <title>Deep-cultivation of Planctomycetes and their phenomic and genomic characterization uncovers novel biology.</title>
        <authorList>
            <person name="Wiegand S."/>
            <person name="Jogler M."/>
            <person name="Boedeker C."/>
            <person name="Pinto D."/>
            <person name="Vollmers J."/>
            <person name="Rivas-Marin E."/>
            <person name="Kohn T."/>
            <person name="Peeters S.H."/>
            <person name="Heuer A."/>
            <person name="Rast P."/>
            <person name="Oberbeckmann S."/>
            <person name="Bunk B."/>
            <person name="Jeske O."/>
            <person name="Meyerdierks A."/>
            <person name="Storesund J.E."/>
            <person name="Kallscheuer N."/>
            <person name="Luecker S."/>
            <person name="Lage O.M."/>
            <person name="Pohl T."/>
            <person name="Merkel B.J."/>
            <person name="Hornburger P."/>
            <person name="Mueller R.-W."/>
            <person name="Bruemmer F."/>
            <person name="Labrenz M."/>
            <person name="Spormann A.M."/>
            <person name="Op den Camp H."/>
            <person name="Overmann J."/>
            <person name="Amann R."/>
            <person name="Jetten M.S.M."/>
            <person name="Mascher T."/>
            <person name="Medema M.H."/>
            <person name="Devos D.P."/>
            <person name="Kaster A.-K."/>
            <person name="Ovreas L."/>
            <person name="Rohde M."/>
            <person name="Galperin M.Y."/>
            <person name="Jogler C."/>
        </authorList>
    </citation>
    <scope>NUCLEOTIDE SEQUENCE [LARGE SCALE GENOMIC DNA]</scope>
    <source>
        <strain evidence="9 10">Pla110</strain>
    </source>
</reference>
<dbReference type="InterPro" id="IPR014284">
    <property type="entry name" value="RNA_pol_sigma-70_dom"/>
</dbReference>
<name>A0A518CSC5_9PLAN</name>
<keyword evidence="10" id="KW-1185">Reference proteome</keyword>
<keyword evidence="5 6" id="KW-0804">Transcription</keyword>
<accession>A0A518CSC5</accession>
<keyword evidence="2 6" id="KW-0805">Transcription regulation</keyword>
<dbReference type="PROSITE" id="PS01063">
    <property type="entry name" value="SIGMA70_ECF"/>
    <property type="match status" value="1"/>
</dbReference>
<dbReference type="GO" id="GO:0006352">
    <property type="term" value="P:DNA-templated transcription initiation"/>
    <property type="evidence" value="ECO:0007669"/>
    <property type="project" value="InterPro"/>
</dbReference>
<dbReference type="InterPro" id="IPR013325">
    <property type="entry name" value="RNA_pol_sigma_r2"/>
</dbReference>
<dbReference type="NCBIfam" id="TIGR02937">
    <property type="entry name" value="sigma70-ECF"/>
    <property type="match status" value="1"/>
</dbReference>
<keyword evidence="3 6" id="KW-0731">Sigma factor</keyword>
<feature type="domain" description="RNA polymerase sigma-70 region 2" evidence="7">
    <location>
        <begin position="34"/>
        <end position="102"/>
    </location>
</feature>
<evidence type="ECO:0000256" key="6">
    <source>
        <dbReference type="RuleBase" id="RU000716"/>
    </source>
</evidence>
<protein>
    <recommendedName>
        <fullName evidence="6">RNA polymerase sigma factor</fullName>
    </recommendedName>
</protein>
<organism evidence="9 10">
    <name type="scientific">Polystyrenella longa</name>
    <dbReference type="NCBI Taxonomy" id="2528007"/>
    <lineage>
        <taxon>Bacteria</taxon>
        <taxon>Pseudomonadati</taxon>
        <taxon>Planctomycetota</taxon>
        <taxon>Planctomycetia</taxon>
        <taxon>Planctomycetales</taxon>
        <taxon>Planctomycetaceae</taxon>
        <taxon>Polystyrenella</taxon>
    </lineage>
</organism>
<dbReference type="KEGG" id="plon:Pla110_38750"/>
<dbReference type="GO" id="GO:0003677">
    <property type="term" value="F:DNA binding"/>
    <property type="evidence" value="ECO:0007669"/>
    <property type="project" value="UniProtKB-KW"/>
</dbReference>
<dbReference type="EMBL" id="CP036281">
    <property type="protein sequence ID" value="QDU82120.1"/>
    <property type="molecule type" value="Genomic_DNA"/>
</dbReference>
<evidence type="ECO:0000256" key="3">
    <source>
        <dbReference type="ARBA" id="ARBA00023082"/>
    </source>
</evidence>
<dbReference type="SUPFAM" id="SSF88946">
    <property type="entry name" value="Sigma2 domain of RNA polymerase sigma factors"/>
    <property type="match status" value="1"/>
</dbReference>
<dbReference type="PANTHER" id="PTHR43133:SF8">
    <property type="entry name" value="RNA POLYMERASE SIGMA FACTOR HI_1459-RELATED"/>
    <property type="match status" value="1"/>
</dbReference>
<dbReference type="InterPro" id="IPR039425">
    <property type="entry name" value="RNA_pol_sigma-70-like"/>
</dbReference>
<dbReference type="GO" id="GO:0016987">
    <property type="term" value="F:sigma factor activity"/>
    <property type="evidence" value="ECO:0007669"/>
    <property type="project" value="UniProtKB-KW"/>
</dbReference>
<dbReference type="Gene3D" id="1.10.10.10">
    <property type="entry name" value="Winged helix-like DNA-binding domain superfamily/Winged helix DNA-binding domain"/>
    <property type="match status" value="1"/>
</dbReference>
<evidence type="ECO:0000259" key="8">
    <source>
        <dbReference type="Pfam" id="PF08281"/>
    </source>
</evidence>
<evidence type="ECO:0000259" key="7">
    <source>
        <dbReference type="Pfam" id="PF04542"/>
    </source>
</evidence>
<keyword evidence="4 6" id="KW-0238">DNA-binding</keyword>
<evidence type="ECO:0000256" key="1">
    <source>
        <dbReference type="ARBA" id="ARBA00010641"/>
    </source>
</evidence>